<accession>A0A1F7VBV1</accession>
<evidence type="ECO:0000313" key="2">
    <source>
        <dbReference type="Proteomes" id="UP000178264"/>
    </source>
</evidence>
<proteinExistence type="predicted"/>
<gene>
    <name evidence="1" type="ORF">A3I42_00200</name>
</gene>
<comment type="caution">
    <text evidence="1">The sequence shown here is derived from an EMBL/GenBank/DDBJ whole genome shotgun (WGS) entry which is preliminary data.</text>
</comment>
<dbReference type="AlphaFoldDB" id="A0A1F7VBV1"/>
<dbReference type="Proteomes" id="UP000178264">
    <property type="component" value="Unassembled WGS sequence"/>
</dbReference>
<reference evidence="1 2" key="1">
    <citation type="journal article" date="2016" name="Nat. Commun.">
        <title>Thousands of microbial genomes shed light on interconnected biogeochemical processes in an aquifer system.</title>
        <authorList>
            <person name="Anantharaman K."/>
            <person name="Brown C.T."/>
            <person name="Hug L.A."/>
            <person name="Sharon I."/>
            <person name="Castelle C.J."/>
            <person name="Probst A.J."/>
            <person name="Thomas B.C."/>
            <person name="Singh A."/>
            <person name="Wilkins M.J."/>
            <person name="Karaoz U."/>
            <person name="Brodie E.L."/>
            <person name="Williams K.H."/>
            <person name="Hubbard S.S."/>
            <person name="Banfield J.F."/>
        </authorList>
    </citation>
    <scope>NUCLEOTIDE SEQUENCE [LARGE SCALE GENOMIC DNA]</scope>
</reference>
<name>A0A1F7VBV1_9BACT</name>
<organism evidence="1 2">
    <name type="scientific">Candidatus Uhrbacteria bacterium RIFCSPLOWO2_02_FULL_49_11</name>
    <dbReference type="NCBI Taxonomy" id="1802409"/>
    <lineage>
        <taxon>Bacteria</taxon>
        <taxon>Candidatus Uhriibacteriota</taxon>
    </lineage>
</organism>
<dbReference type="EMBL" id="MGER01000043">
    <property type="protein sequence ID" value="OGL87901.1"/>
    <property type="molecule type" value="Genomic_DNA"/>
</dbReference>
<sequence length="119" mass="14193">MYDILIYYPHMEIPQSPPLDFKKQFMKNEEVSISETEQEIPIYTDQGQNYIDEWSGFLRDDKNDFPIEASFANHFFKWPHIIKGERREEFDCTDVDSYRLIPPSDYLKAYREAKGIGTI</sequence>
<evidence type="ECO:0000313" key="1">
    <source>
        <dbReference type="EMBL" id="OGL87901.1"/>
    </source>
</evidence>
<protein>
    <submittedName>
        <fullName evidence="1">Uncharacterized protein</fullName>
    </submittedName>
</protein>